<evidence type="ECO:0000256" key="1">
    <source>
        <dbReference type="SAM" id="MobiDB-lite"/>
    </source>
</evidence>
<feature type="compositionally biased region" description="Basic and acidic residues" evidence="1">
    <location>
        <begin position="126"/>
        <end position="135"/>
    </location>
</feature>
<accession>A0AA39GRF4</accession>
<evidence type="ECO:0000313" key="3">
    <source>
        <dbReference type="Proteomes" id="UP001175261"/>
    </source>
</evidence>
<feature type="region of interest" description="Disordered" evidence="1">
    <location>
        <begin position="107"/>
        <end position="162"/>
    </location>
</feature>
<feature type="compositionally biased region" description="Basic and acidic residues" evidence="1">
    <location>
        <begin position="1"/>
        <end position="12"/>
    </location>
</feature>
<feature type="compositionally biased region" description="Polar residues" evidence="1">
    <location>
        <begin position="13"/>
        <end position="24"/>
    </location>
</feature>
<reference evidence="2" key="1">
    <citation type="submission" date="2022-10" db="EMBL/GenBank/DDBJ databases">
        <title>Determination and structural analysis of whole genome sequence of Sarocladium strictum F4-1.</title>
        <authorList>
            <person name="Hu L."/>
            <person name="Jiang Y."/>
        </authorList>
    </citation>
    <scope>NUCLEOTIDE SEQUENCE</scope>
    <source>
        <strain evidence="2">F4-1</strain>
    </source>
</reference>
<evidence type="ECO:0000313" key="2">
    <source>
        <dbReference type="EMBL" id="KAK0392190.1"/>
    </source>
</evidence>
<proteinExistence type="predicted"/>
<organism evidence="2 3">
    <name type="scientific">Sarocladium strictum</name>
    <name type="common">Black bundle disease fungus</name>
    <name type="synonym">Acremonium strictum</name>
    <dbReference type="NCBI Taxonomy" id="5046"/>
    <lineage>
        <taxon>Eukaryota</taxon>
        <taxon>Fungi</taxon>
        <taxon>Dikarya</taxon>
        <taxon>Ascomycota</taxon>
        <taxon>Pezizomycotina</taxon>
        <taxon>Sordariomycetes</taxon>
        <taxon>Hypocreomycetidae</taxon>
        <taxon>Hypocreales</taxon>
        <taxon>Sarocladiaceae</taxon>
        <taxon>Sarocladium</taxon>
    </lineage>
</organism>
<feature type="region of interest" description="Disordered" evidence="1">
    <location>
        <begin position="219"/>
        <end position="283"/>
    </location>
</feature>
<comment type="caution">
    <text evidence="2">The sequence shown here is derived from an EMBL/GenBank/DDBJ whole genome shotgun (WGS) entry which is preliminary data.</text>
</comment>
<protein>
    <submittedName>
        <fullName evidence="2">Uncharacterized protein</fullName>
    </submittedName>
</protein>
<dbReference type="Proteomes" id="UP001175261">
    <property type="component" value="Unassembled WGS sequence"/>
</dbReference>
<dbReference type="AlphaFoldDB" id="A0AA39GRF4"/>
<keyword evidence="3" id="KW-1185">Reference proteome</keyword>
<feature type="region of interest" description="Disordered" evidence="1">
    <location>
        <begin position="1"/>
        <end position="58"/>
    </location>
</feature>
<dbReference type="EMBL" id="JAPDFR010000001">
    <property type="protein sequence ID" value="KAK0392190.1"/>
    <property type="molecule type" value="Genomic_DNA"/>
</dbReference>
<gene>
    <name evidence="2" type="ORF">NLU13_1688</name>
</gene>
<sequence length="418" mass="45720">MLAAHRDQENLVHSHQVPTKQNPKTPGARYPKTPSRFNDENAPTGFAAKTGGKSILKGAPGRQAIMTPMGNANRAVLGDKTTNAKARAGQTGGVKGLVKELEKTTIKPTTVQRPQQRGPEVAPIKFDIKQDKEGSQDEEEPEYAPPPVEPQPYESDVLPRGLTFEGLKDENLLRGFYDYYHNPVDANGVSRKDKQLEDEIETLVARAAERNVRDLQDLDWTTQKDENVPAPPKMTKPSAPNPTAASRVVRRGPGTITSRRAAASLSQPSEPKGRPTIKPTTIKPAVRRPLSSLIQGKRTIKRPIPVARDPPTAQPGAMASRTTLGYNKGRTASSVLHPQRKVTLTASKPPSDGSLEETITPARARMAMRQAATPASPPRPGFLSIFEGLDDDEDLPVQTVPQHLLEEDEEEFELRLEI</sequence>
<name>A0AA39GRF4_SARSR</name>